<dbReference type="Pfam" id="PF00462">
    <property type="entry name" value="Glutaredoxin"/>
    <property type="match status" value="1"/>
</dbReference>
<evidence type="ECO:0000313" key="3">
    <source>
        <dbReference type="Proteomes" id="UP000252015"/>
    </source>
</evidence>
<evidence type="ECO:0000259" key="1">
    <source>
        <dbReference type="Pfam" id="PF00462"/>
    </source>
</evidence>
<dbReference type="InterPro" id="IPR036249">
    <property type="entry name" value="Thioredoxin-like_sf"/>
</dbReference>
<dbReference type="Proteomes" id="UP000252015">
    <property type="component" value="Unassembled WGS sequence"/>
</dbReference>
<dbReference type="SUPFAM" id="SSF52833">
    <property type="entry name" value="Thioredoxin-like"/>
    <property type="match status" value="1"/>
</dbReference>
<gene>
    <name evidence="2" type="ORF">MSP7336_04350</name>
</gene>
<dbReference type="InterPro" id="IPR002109">
    <property type="entry name" value="Glutaredoxin"/>
</dbReference>
<keyword evidence="3" id="KW-1185">Reference proteome</keyword>
<protein>
    <recommendedName>
        <fullName evidence="1">Glutaredoxin domain-containing protein</fullName>
    </recommendedName>
</protein>
<dbReference type="EMBL" id="UEGW01000001">
    <property type="protein sequence ID" value="SRX96075.1"/>
    <property type="molecule type" value="Genomic_DNA"/>
</dbReference>
<accession>A0A375Z4Y0</accession>
<feature type="domain" description="Glutaredoxin" evidence="1">
    <location>
        <begin position="8"/>
        <end position="51"/>
    </location>
</feature>
<dbReference type="RefSeq" id="WP_113964567.1">
    <property type="nucleotide sequence ID" value="NZ_UEGW01000001.1"/>
</dbReference>
<dbReference type="CDD" id="cd02976">
    <property type="entry name" value="NrdH"/>
    <property type="match status" value="1"/>
</dbReference>
<dbReference type="Gene3D" id="3.40.30.10">
    <property type="entry name" value="Glutaredoxin"/>
    <property type="match status" value="1"/>
</dbReference>
<organism evidence="2 3">
    <name type="scientific">Mycobacterium shimoidei</name>
    <dbReference type="NCBI Taxonomy" id="29313"/>
    <lineage>
        <taxon>Bacteria</taxon>
        <taxon>Bacillati</taxon>
        <taxon>Actinomycetota</taxon>
        <taxon>Actinomycetes</taxon>
        <taxon>Mycobacteriales</taxon>
        <taxon>Mycobacteriaceae</taxon>
        <taxon>Mycobacterium</taxon>
    </lineage>
</organism>
<sequence>MIETLSAVVFTKPGCAPCTWVKKTLEQHAVPFTERDVTTDAAAEATLRMLYEGHRPGQRPATPVTLLATPEGATTVFGPDIRSHLRRFTRATDAA</sequence>
<proteinExistence type="predicted"/>
<dbReference type="PROSITE" id="PS51354">
    <property type="entry name" value="GLUTAREDOXIN_2"/>
    <property type="match status" value="1"/>
</dbReference>
<evidence type="ECO:0000313" key="2">
    <source>
        <dbReference type="EMBL" id="SRX96075.1"/>
    </source>
</evidence>
<name>A0A375Z4Y0_MYCSH</name>
<dbReference type="AlphaFoldDB" id="A0A375Z4Y0"/>
<reference evidence="2 3" key="1">
    <citation type="submission" date="2018-05" db="EMBL/GenBank/DDBJ databases">
        <authorList>
            <consortium name="IHU Genomes"/>
        </authorList>
    </citation>
    <scope>NUCLEOTIDE SEQUENCE [LARGE SCALE GENOMIC DNA]</scope>
    <source>
        <strain evidence="2 3">P7336</strain>
    </source>
</reference>